<dbReference type="Proteomes" id="UP001501035">
    <property type="component" value="Unassembled WGS sequence"/>
</dbReference>
<dbReference type="RefSeq" id="WP_290704211.1">
    <property type="nucleotide sequence ID" value="NZ_BAAAVS010000011.1"/>
</dbReference>
<evidence type="ECO:0000313" key="2">
    <source>
        <dbReference type="EMBL" id="GAA3026935.1"/>
    </source>
</evidence>
<dbReference type="Gene3D" id="3.40.50.150">
    <property type="entry name" value="Vaccinia Virus protein VP39"/>
    <property type="match status" value="1"/>
</dbReference>
<dbReference type="GO" id="GO:0032259">
    <property type="term" value="P:methylation"/>
    <property type="evidence" value="ECO:0007669"/>
    <property type="project" value="UniProtKB-KW"/>
</dbReference>
<keyword evidence="2" id="KW-0489">Methyltransferase</keyword>
<name>A0ABP6L0V8_9ACTN</name>
<accession>A0ABP6L0V8</accession>
<evidence type="ECO:0000313" key="3">
    <source>
        <dbReference type="Proteomes" id="UP001501035"/>
    </source>
</evidence>
<organism evidence="2 3">
    <name type="scientific">Gordonia defluvii</name>
    <dbReference type="NCBI Taxonomy" id="283718"/>
    <lineage>
        <taxon>Bacteria</taxon>
        <taxon>Bacillati</taxon>
        <taxon>Actinomycetota</taxon>
        <taxon>Actinomycetes</taxon>
        <taxon>Mycobacteriales</taxon>
        <taxon>Gordoniaceae</taxon>
        <taxon>Gordonia</taxon>
    </lineage>
</organism>
<dbReference type="SUPFAM" id="SSF53335">
    <property type="entry name" value="S-adenosyl-L-methionine-dependent methyltransferases"/>
    <property type="match status" value="1"/>
</dbReference>
<evidence type="ECO:0000259" key="1">
    <source>
        <dbReference type="Pfam" id="PF13649"/>
    </source>
</evidence>
<dbReference type="EMBL" id="BAAAVS010000011">
    <property type="protein sequence ID" value="GAA3026935.1"/>
    <property type="molecule type" value="Genomic_DNA"/>
</dbReference>
<protein>
    <submittedName>
        <fullName evidence="2">Class I SAM-dependent methyltransferase</fullName>
    </submittedName>
</protein>
<feature type="domain" description="Methyltransferase" evidence="1">
    <location>
        <begin position="48"/>
        <end position="132"/>
    </location>
</feature>
<dbReference type="CDD" id="cd02440">
    <property type="entry name" value="AdoMet_MTases"/>
    <property type="match status" value="1"/>
</dbReference>
<proteinExistence type="predicted"/>
<dbReference type="Pfam" id="PF13649">
    <property type="entry name" value="Methyltransf_25"/>
    <property type="match status" value="1"/>
</dbReference>
<dbReference type="InterPro" id="IPR041698">
    <property type="entry name" value="Methyltransf_25"/>
</dbReference>
<keyword evidence="3" id="KW-1185">Reference proteome</keyword>
<dbReference type="GO" id="GO:0008168">
    <property type="term" value="F:methyltransferase activity"/>
    <property type="evidence" value="ECO:0007669"/>
    <property type="project" value="UniProtKB-KW"/>
</dbReference>
<comment type="caution">
    <text evidence="2">The sequence shown here is derived from an EMBL/GenBank/DDBJ whole genome shotgun (WGS) entry which is preliminary data.</text>
</comment>
<keyword evidence="2" id="KW-0808">Transferase</keyword>
<gene>
    <name evidence="2" type="ORF">GCM10010528_05750</name>
</gene>
<sequence>MAETYDSSGWRAGAAGWVANESLFDAVYAPVTEAIVDAAGFGPQLRALDVGCGSGTLLQAGAAAGTAMVGVDIAPDMVAAARRRVPASTVLLGDAQVMDIGAAAPGTPFERVVSRFGVMFFDDPAVAFANIRSFTAIDSRLAFACWRGVDENPTFGGAGTEVITARLPEPPVPPAPGRPGPVAFAHRDYLTGVLRSAGWSDAKIDPFDIVIDHGVDGSDGIEERLTLILATTAGRLAREQLVDELSESEWADLLEQARASIRRHLVDGSVKLPGALWLVTASNRQ</sequence>
<reference evidence="3" key="1">
    <citation type="journal article" date="2019" name="Int. J. Syst. Evol. Microbiol.">
        <title>The Global Catalogue of Microorganisms (GCM) 10K type strain sequencing project: providing services to taxonomists for standard genome sequencing and annotation.</title>
        <authorList>
            <consortium name="The Broad Institute Genomics Platform"/>
            <consortium name="The Broad Institute Genome Sequencing Center for Infectious Disease"/>
            <person name="Wu L."/>
            <person name="Ma J."/>
        </authorList>
    </citation>
    <scope>NUCLEOTIDE SEQUENCE [LARGE SCALE GENOMIC DNA]</scope>
    <source>
        <strain evidence="3">JCM 14234</strain>
    </source>
</reference>
<dbReference type="InterPro" id="IPR029063">
    <property type="entry name" value="SAM-dependent_MTases_sf"/>
</dbReference>